<dbReference type="Gene3D" id="3.30.365.10">
    <property type="entry name" value="Aldehyde oxidase/xanthine dehydrogenase, molybdopterin binding domain"/>
    <property type="match status" value="4"/>
</dbReference>
<dbReference type="InterPro" id="IPR036856">
    <property type="entry name" value="Ald_Oxase/Xan_DH_a/b_sf"/>
</dbReference>
<dbReference type="Pfam" id="PF20256">
    <property type="entry name" value="MoCoBD_2"/>
    <property type="match status" value="2"/>
</dbReference>
<feature type="non-terminal residue" evidence="2">
    <location>
        <position position="1"/>
    </location>
</feature>
<protein>
    <submittedName>
        <fullName evidence="2">Xanthine dehydrogenase, molybdenum binding subunit</fullName>
        <ecNumber evidence="2">1.17.1.4</ecNumber>
    </submittedName>
</protein>
<dbReference type="AlphaFoldDB" id="A0A3B0S668"/>
<name>A0A3B0S668_9ZZZZ</name>
<dbReference type="EC" id="1.17.1.4" evidence="2"/>
<dbReference type="Pfam" id="PF01315">
    <property type="entry name" value="Ald_Xan_dh_C"/>
    <property type="match status" value="1"/>
</dbReference>
<dbReference type="InterPro" id="IPR016208">
    <property type="entry name" value="Ald_Oxase/xanthine_DH-like"/>
</dbReference>
<accession>A0A3B0S668</accession>
<dbReference type="EMBL" id="UOEI01000234">
    <property type="protein sequence ID" value="VAV98511.1"/>
    <property type="molecule type" value="Genomic_DNA"/>
</dbReference>
<evidence type="ECO:0000313" key="2">
    <source>
        <dbReference type="EMBL" id="VAV98511.1"/>
    </source>
</evidence>
<sequence>VIKEDAVAKVTGSARYPGDIILPNSLVVKVVFSNEPHARMLSMDTSATLDVDGVVEVVTAADIPMNEYGLTMFDQPVLIGVDGTGRSDVPTDISRWEADQVAIVIAETEEAALAGAEALEIVWERLPIVTDLATADAPGAELVHPENGENANTYYRYKIRKGDMASAWRKADVIIEGSYSLPHQEHAYLQPEAAVSYIDGEGRVTVEIAGQWTHADQEQIAHALDLPLDRVRVIYPPIGGAFGGREDMTLQIVMAAATLKLHARGIDRPLRCVWNREESIIGHHKRHRVEVTTRWGATNDGRVVAVEADAVVDAGAYNYTTNKVMANLHLTLTGPYNVENVHVDSRAVYTHSVPGGAFRGFGSPQAAFVAESQMNKIAEALGVDAVEIRRINALHDGDDSVTQRPMPEGVSIQQVIDACAEVSRWGAPIEGAPTVASIRTLGANPDAVKTGRGFACALKNVGFSMGFPERCEATVTLEGDDEIDTANIAHAGADVGQGAHTVFLQMTAEALGIPLDRVTGTFSDTATSGDSGSSSASRMTFMAGNSIQGATEEALKAWNDGQRPAIGHFRYVPPPTEYIDKDTGEGLPVIAYGYVAEAVDLAVDTETGHIRVGTVWCAIDVGRAINPGIVRGQVEGAIVQAHGYTLTERLCVTDGRIVNPTLSGYLVPGAKDVPDRIVTEILEIPDPLGPWGARGMAEMPFIPYAPAVIAALHDATGVWFDEIPLTPDRVLEKLEQSSQLTGHS</sequence>
<dbReference type="InterPro" id="IPR000674">
    <property type="entry name" value="Ald_Oxase/Xan_DH_a/b"/>
</dbReference>
<dbReference type="Pfam" id="PF02738">
    <property type="entry name" value="MoCoBD_1"/>
    <property type="match status" value="1"/>
</dbReference>
<proteinExistence type="predicted"/>
<reference evidence="2" key="1">
    <citation type="submission" date="2018-06" db="EMBL/GenBank/DDBJ databases">
        <authorList>
            <person name="Zhirakovskaya E."/>
        </authorList>
    </citation>
    <scope>NUCLEOTIDE SEQUENCE</scope>
</reference>
<dbReference type="InterPro" id="IPR037165">
    <property type="entry name" value="AldOxase/xan_DH_Mopterin-bd_sf"/>
</dbReference>
<dbReference type="InterPro" id="IPR046867">
    <property type="entry name" value="AldOxase/xan_DH_MoCoBD2"/>
</dbReference>
<dbReference type="SUPFAM" id="SSF54665">
    <property type="entry name" value="CO dehydrogenase molybdoprotein N-domain-like"/>
    <property type="match status" value="1"/>
</dbReference>
<gene>
    <name evidence="2" type="ORF">MNBD_ACTINO01-2583</name>
</gene>
<dbReference type="PANTHER" id="PTHR11908:SF157">
    <property type="entry name" value="XANTHINE DEHYDROGENASE SUBUNIT D-RELATED"/>
    <property type="match status" value="1"/>
</dbReference>
<dbReference type="SUPFAM" id="SSF56003">
    <property type="entry name" value="Molybdenum cofactor-binding domain"/>
    <property type="match status" value="1"/>
</dbReference>
<dbReference type="GO" id="GO:0004854">
    <property type="term" value="F:xanthine dehydrogenase activity"/>
    <property type="evidence" value="ECO:0007669"/>
    <property type="project" value="UniProtKB-EC"/>
</dbReference>
<organism evidence="2">
    <name type="scientific">hydrothermal vent metagenome</name>
    <dbReference type="NCBI Taxonomy" id="652676"/>
    <lineage>
        <taxon>unclassified sequences</taxon>
        <taxon>metagenomes</taxon>
        <taxon>ecological metagenomes</taxon>
    </lineage>
</organism>
<keyword evidence="2" id="KW-0560">Oxidoreductase</keyword>
<dbReference type="SMART" id="SM01008">
    <property type="entry name" value="Ald_Xan_dh_C"/>
    <property type="match status" value="1"/>
</dbReference>
<evidence type="ECO:0000259" key="1">
    <source>
        <dbReference type="SMART" id="SM01008"/>
    </source>
</evidence>
<dbReference type="Gene3D" id="3.90.1170.50">
    <property type="entry name" value="Aldehyde oxidase/xanthine dehydrogenase, a/b hammerhead"/>
    <property type="match status" value="1"/>
</dbReference>
<dbReference type="GO" id="GO:0005506">
    <property type="term" value="F:iron ion binding"/>
    <property type="evidence" value="ECO:0007669"/>
    <property type="project" value="InterPro"/>
</dbReference>
<feature type="domain" description="Aldehyde oxidase/xanthine dehydrogenase a/b hammerhead" evidence="1">
    <location>
        <begin position="11"/>
        <end position="127"/>
    </location>
</feature>
<dbReference type="PANTHER" id="PTHR11908">
    <property type="entry name" value="XANTHINE DEHYDROGENASE"/>
    <property type="match status" value="1"/>
</dbReference>
<dbReference type="InterPro" id="IPR008274">
    <property type="entry name" value="AldOxase/xan_DH_MoCoBD1"/>
</dbReference>